<accession>X1JDI6</accession>
<protein>
    <recommendedName>
        <fullName evidence="1">PAS domain-containing protein</fullName>
    </recommendedName>
</protein>
<gene>
    <name evidence="2" type="ORF">S03H2_57212</name>
</gene>
<dbReference type="SMART" id="SM00091">
    <property type="entry name" value="PAS"/>
    <property type="match status" value="1"/>
</dbReference>
<dbReference type="NCBIfam" id="TIGR00229">
    <property type="entry name" value="sensory_box"/>
    <property type="match status" value="1"/>
</dbReference>
<name>X1JDI6_9ZZZZ</name>
<dbReference type="InterPro" id="IPR035965">
    <property type="entry name" value="PAS-like_dom_sf"/>
</dbReference>
<evidence type="ECO:0000313" key="2">
    <source>
        <dbReference type="EMBL" id="GAH79570.1"/>
    </source>
</evidence>
<feature type="domain" description="PAS" evidence="1">
    <location>
        <begin position="8"/>
        <end position="78"/>
    </location>
</feature>
<organism evidence="2">
    <name type="scientific">marine sediment metagenome</name>
    <dbReference type="NCBI Taxonomy" id="412755"/>
    <lineage>
        <taxon>unclassified sequences</taxon>
        <taxon>metagenomes</taxon>
        <taxon>ecological metagenomes</taxon>
    </lineage>
</organism>
<dbReference type="EMBL" id="BARU01036663">
    <property type="protein sequence ID" value="GAH79570.1"/>
    <property type="molecule type" value="Genomic_DNA"/>
</dbReference>
<proteinExistence type="predicted"/>
<feature type="non-terminal residue" evidence="2">
    <location>
        <position position="83"/>
    </location>
</feature>
<dbReference type="InterPro" id="IPR000014">
    <property type="entry name" value="PAS"/>
</dbReference>
<dbReference type="AlphaFoldDB" id="X1JDI6"/>
<sequence length="83" mass="9478">MEEALRDSEERFRALIESSSDIIQVVDLNGILRYVSPSVQRILGYRPEELVGKPSIDIVHPDDLPIVTEGFAKIMQKLDKPYH</sequence>
<dbReference type="CDD" id="cd00130">
    <property type="entry name" value="PAS"/>
    <property type="match status" value="1"/>
</dbReference>
<dbReference type="GO" id="GO:0006355">
    <property type="term" value="P:regulation of DNA-templated transcription"/>
    <property type="evidence" value="ECO:0007669"/>
    <property type="project" value="InterPro"/>
</dbReference>
<dbReference type="Gene3D" id="3.30.450.20">
    <property type="entry name" value="PAS domain"/>
    <property type="match status" value="1"/>
</dbReference>
<comment type="caution">
    <text evidence="2">The sequence shown here is derived from an EMBL/GenBank/DDBJ whole genome shotgun (WGS) entry which is preliminary data.</text>
</comment>
<dbReference type="PROSITE" id="PS50112">
    <property type="entry name" value="PAS"/>
    <property type="match status" value="1"/>
</dbReference>
<dbReference type="InterPro" id="IPR013767">
    <property type="entry name" value="PAS_fold"/>
</dbReference>
<dbReference type="SUPFAM" id="SSF55785">
    <property type="entry name" value="PYP-like sensor domain (PAS domain)"/>
    <property type="match status" value="1"/>
</dbReference>
<evidence type="ECO:0000259" key="1">
    <source>
        <dbReference type="PROSITE" id="PS50112"/>
    </source>
</evidence>
<reference evidence="2" key="1">
    <citation type="journal article" date="2014" name="Front. Microbiol.">
        <title>High frequency of phylogenetically diverse reductive dehalogenase-homologous genes in deep subseafloor sedimentary metagenomes.</title>
        <authorList>
            <person name="Kawai M."/>
            <person name="Futagami T."/>
            <person name="Toyoda A."/>
            <person name="Takaki Y."/>
            <person name="Nishi S."/>
            <person name="Hori S."/>
            <person name="Arai W."/>
            <person name="Tsubouchi T."/>
            <person name="Morono Y."/>
            <person name="Uchiyama I."/>
            <person name="Ito T."/>
            <person name="Fujiyama A."/>
            <person name="Inagaki F."/>
            <person name="Takami H."/>
        </authorList>
    </citation>
    <scope>NUCLEOTIDE SEQUENCE</scope>
    <source>
        <strain evidence="2">Expedition CK06-06</strain>
    </source>
</reference>
<dbReference type="Pfam" id="PF00989">
    <property type="entry name" value="PAS"/>
    <property type="match status" value="1"/>
</dbReference>